<sequence length="377" mass="39497">MAKPALGIRASAVREGIADLCEQRITPEDLVAEVAERVRRVVPYDAGSWMTTDPETLLPTRLHAVGPKVCLRADDLHDELAGTGVNGFLDLDRSGRCAVSLAASTGGDLDRATRHRSVHEPLGLRDELRLLARDGSATWGIGCLRRADDEPDFTAAEVRYVASIARHLGHGLRSGLARTAAPRTPLAGSGTLILDAAGHLEASTAEADRWLRRISPAEPPELPVSVTMVAVQAQANAVAGGPPRPARLRMSLPGGGWLLVQGEVLVSAPAHGGGGTSRTAVVLEPASRADLLPVMLALYGLTARERQLAELLVAGHGTDRIARRLGISQHTVRDHTKAIFAKVNVATRAELTAVLGAEVTGPPVDVPGGLGDLGLAG</sequence>
<dbReference type="SMART" id="SM00421">
    <property type="entry name" value="HTH_LUXR"/>
    <property type="match status" value="1"/>
</dbReference>
<protein>
    <submittedName>
        <fullName evidence="5">DNA-binding transcriptional regulator, CsgD family</fullName>
    </submittedName>
</protein>
<evidence type="ECO:0000313" key="5">
    <source>
        <dbReference type="EMBL" id="CUU58217.1"/>
    </source>
</evidence>
<keyword evidence="2 5" id="KW-0238">DNA-binding</keyword>
<dbReference type="RefSeq" id="WP_054569475.1">
    <property type="nucleotide sequence ID" value="NZ_FAOZ01000017.1"/>
</dbReference>
<keyword evidence="1" id="KW-0805">Transcription regulation</keyword>
<dbReference type="InterPro" id="IPR000792">
    <property type="entry name" value="Tscrpt_reg_LuxR_C"/>
</dbReference>
<dbReference type="Proteomes" id="UP000198802">
    <property type="component" value="Unassembled WGS sequence"/>
</dbReference>
<keyword evidence="3" id="KW-0804">Transcription</keyword>
<gene>
    <name evidence="5" type="ORF">Ga0074812_117126</name>
</gene>
<accession>A0A0S4QSL7</accession>
<dbReference type="PANTHER" id="PTHR44688">
    <property type="entry name" value="DNA-BINDING TRANSCRIPTIONAL ACTIVATOR DEVR_DOSR"/>
    <property type="match status" value="1"/>
</dbReference>
<dbReference type="PROSITE" id="PS00622">
    <property type="entry name" value="HTH_LUXR_1"/>
    <property type="match status" value="1"/>
</dbReference>
<evidence type="ECO:0000256" key="2">
    <source>
        <dbReference type="ARBA" id="ARBA00023125"/>
    </source>
</evidence>
<evidence type="ECO:0000259" key="4">
    <source>
        <dbReference type="PROSITE" id="PS50043"/>
    </source>
</evidence>
<dbReference type="InterPro" id="IPR016032">
    <property type="entry name" value="Sig_transdc_resp-reg_C-effctor"/>
</dbReference>
<name>A0A0S4QSL7_9ACTN</name>
<dbReference type="PRINTS" id="PR00038">
    <property type="entry name" value="HTHLUXR"/>
</dbReference>
<proteinExistence type="predicted"/>
<evidence type="ECO:0000256" key="1">
    <source>
        <dbReference type="ARBA" id="ARBA00023015"/>
    </source>
</evidence>
<dbReference type="GO" id="GO:0003677">
    <property type="term" value="F:DNA binding"/>
    <property type="evidence" value="ECO:0007669"/>
    <property type="project" value="UniProtKB-KW"/>
</dbReference>
<organism evidence="5 6">
    <name type="scientific">Parafrankia irregularis</name>
    <dbReference type="NCBI Taxonomy" id="795642"/>
    <lineage>
        <taxon>Bacteria</taxon>
        <taxon>Bacillati</taxon>
        <taxon>Actinomycetota</taxon>
        <taxon>Actinomycetes</taxon>
        <taxon>Frankiales</taxon>
        <taxon>Frankiaceae</taxon>
        <taxon>Parafrankia</taxon>
    </lineage>
</organism>
<feature type="domain" description="HTH luxR-type" evidence="4">
    <location>
        <begin position="294"/>
        <end position="359"/>
    </location>
</feature>
<dbReference type="Gene3D" id="1.10.10.10">
    <property type="entry name" value="Winged helix-like DNA-binding domain superfamily/Winged helix DNA-binding domain"/>
    <property type="match status" value="1"/>
</dbReference>
<dbReference type="PANTHER" id="PTHR44688:SF16">
    <property type="entry name" value="DNA-BINDING TRANSCRIPTIONAL ACTIVATOR DEVR_DOSR"/>
    <property type="match status" value="1"/>
</dbReference>
<dbReference type="EMBL" id="FAOZ01000017">
    <property type="protein sequence ID" value="CUU58217.1"/>
    <property type="molecule type" value="Genomic_DNA"/>
</dbReference>
<dbReference type="InterPro" id="IPR036388">
    <property type="entry name" value="WH-like_DNA-bd_sf"/>
</dbReference>
<dbReference type="SUPFAM" id="SSF46894">
    <property type="entry name" value="C-terminal effector domain of the bipartite response regulators"/>
    <property type="match status" value="1"/>
</dbReference>
<dbReference type="CDD" id="cd06170">
    <property type="entry name" value="LuxR_C_like"/>
    <property type="match status" value="1"/>
</dbReference>
<keyword evidence="6" id="KW-1185">Reference proteome</keyword>
<dbReference type="GO" id="GO:0006355">
    <property type="term" value="P:regulation of DNA-templated transcription"/>
    <property type="evidence" value="ECO:0007669"/>
    <property type="project" value="InterPro"/>
</dbReference>
<reference evidence="6" key="1">
    <citation type="submission" date="2015-11" db="EMBL/GenBank/DDBJ databases">
        <authorList>
            <person name="Varghese N."/>
        </authorList>
    </citation>
    <scope>NUCLEOTIDE SEQUENCE [LARGE SCALE GENOMIC DNA]</scope>
    <source>
        <strain evidence="6">DSM 45899</strain>
    </source>
</reference>
<evidence type="ECO:0000256" key="3">
    <source>
        <dbReference type="ARBA" id="ARBA00023163"/>
    </source>
</evidence>
<dbReference type="Pfam" id="PF00196">
    <property type="entry name" value="GerE"/>
    <property type="match status" value="1"/>
</dbReference>
<dbReference type="PROSITE" id="PS50043">
    <property type="entry name" value="HTH_LUXR_2"/>
    <property type="match status" value="1"/>
</dbReference>
<evidence type="ECO:0000313" key="6">
    <source>
        <dbReference type="Proteomes" id="UP000198802"/>
    </source>
</evidence>
<dbReference type="AlphaFoldDB" id="A0A0S4QSL7"/>